<feature type="non-terminal residue" evidence="2">
    <location>
        <position position="1"/>
    </location>
</feature>
<reference evidence="2 3" key="1">
    <citation type="submission" date="2020-09" db="EMBL/GenBank/DDBJ databases">
        <title>De no assembly of potato wild relative species, Solanum commersonii.</title>
        <authorList>
            <person name="Cho K."/>
        </authorList>
    </citation>
    <scope>NUCLEOTIDE SEQUENCE [LARGE SCALE GENOMIC DNA]</scope>
    <source>
        <strain evidence="2">LZ3.2</strain>
        <tissue evidence="2">Leaf</tissue>
    </source>
</reference>
<evidence type="ECO:0000256" key="1">
    <source>
        <dbReference type="SAM" id="MobiDB-lite"/>
    </source>
</evidence>
<name>A0A9J6AKJ3_SOLCO</name>
<accession>A0A9J6AKJ3</accession>
<proteinExistence type="predicted"/>
<dbReference type="EMBL" id="JACXVP010000002">
    <property type="protein sequence ID" value="KAG5624937.1"/>
    <property type="molecule type" value="Genomic_DNA"/>
</dbReference>
<comment type="caution">
    <text evidence="2">The sequence shown here is derived from an EMBL/GenBank/DDBJ whole genome shotgun (WGS) entry which is preliminary data.</text>
</comment>
<feature type="compositionally biased region" description="Polar residues" evidence="1">
    <location>
        <begin position="28"/>
        <end position="60"/>
    </location>
</feature>
<gene>
    <name evidence="2" type="ORF">H5410_010155</name>
</gene>
<feature type="region of interest" description="Disordered" evidence="1">
    <location>
        <begin position="18"/>
        <end position="61"/>
    </location>
</feature>
<feature type="region of interest" description="Disordered" evidence="1">
    <location>
        <begin position="73"/>
        <end position="96"/>
    </location>
</feature>
<organism evidence="2 3">
    <name type="scientific">Solanum commersonii</name>
    <name type="common">Commerson's wild potato</name>
    <name type="synonym">Commerson's nightshade</name>
    <dbReference type="NCBI Taxonomy" id="4109"/>
    <lineage>
        <taxon>Eukaryota</taxon>
        <taxon>Viridiplantae</taxon>
        <taxon>Streptophyta</taxon>
        <taxon>Embryophyta</taxon>
        <taxon>Tracheophyta</taxon>
        <taxon>Spermatophyta</taxon>
        <taxon>Magnoliopsida</taxon>
        <taxon>eudicotyledons</taxon>
        <taxon>Gunneridae</taxon>
        <taxon>Pentapetalae</taxon>
        <taxon>asterids</taxon>
        <taxon>lamiids</taxon>
        <taxon>Solanales</taxon>
        <taxon>Solanaceae</taxon>
        <taxon>Solanoideae</taxon>
        <taxon>Solaneae</taxon>
        <taxon>Solanum</taxon>
    </lineage>
</organism>
<evidence type="ECO:0000313" key="3">
    <source>
        <dbReference type="Proteomes" id="UP000824120"/>
    </source>
</evidence>
<evidence type="ECO:0000313" key="2">
    <source>
        <dbReference type="EMBL" id="KAG5624937.1"/>
    </source>
</evidence>
<protein>
    <submittedName>
        <fullName evidence="2">Uncharacterized protein</fullName>
    </submittedName>
</protein>
<sequence length="96" mass="10882">DDNKIFLLHFRPVPSWNNIKQTTHRQNHSNNPETDLKQLSNTTLSTPKSSAPLTDQTNNTIRRESRLRWSFGGSFGGVSPENGENEWGLSELDLGF</sequence>
<keyword evidence="3" id="KW-1185">Reference proteome</keyword>
<dbReference type="AlphaFoldDB" id="A0A9J6AKJ3"/>
<dbReference type="Proteomes" id="UP000824120">
    <property type="component" value="Chromosome 2"/>
</dbReference>